<name>A0A4R4PSY4_9ACTN</name>
<accession>A0A4R4PSY4</accession>
<comment type="caution">
    <text evidence="1">The sequence shown here is derived from an EMBL/GenBank/DDBJ whole genome shotgun (WGS) entry which is preliminary data.</text>
</comment>
<sequence length="210" mass="23082">MDFSNWLELATAVGTIGAAVLAGVAARVAARAADASRELVLVERQRDEAAFEAELWRQARRVTVDTRGQHLLDHEGDLIGWDVSAVVTNSSADPISKARIKIACHDERWGPQLVGTIAPGDSVEVVARIFTTSRDMNGYVRFVDVEGRAWVANSQTGVVSDDELDLWVEGGSEFAQRDLDPLQRGTLMRTDSRVMPDFDGWAAEIESREE</sequence>
<organism evidence="1 2">
    <name type="scientific">Kribbella albertanoniae</name>
    <dbReference type="NCBI Taxonomy" id="1266829"/>
    <lineage>
        <taxon>Bacteria</taxon>
        <taxon>Bacillati</taxon>
        <taxon>Actinomycetota</taxon>
        <taxon>Actinomycetes</taxon>
        <taxon>Propionibacteriales</taxon>
        <taxon>Kribbellaceae</taxon>
        <taxon>Kribbella</taxon>
    </lineage>
</organism>
<dbReference type="AlphaFoldDB" id="A0A4R4PSY4"/>
<dbReference type="EMBL" id="SMKA01000125">
    <property type="protein sequence ID" value="TDC25313.1"/>
    <property type="molecule type" value="Genomic_DNA"/>
</dbReference>
<gene>
    <name evidence="1" type="ORF">E1261_24395</name>
</gene>
<protein>
    <submittedName>
        <fullName evidence="1">Uncharacterized protein</fullName>
    </submittedName>
</protein>
<dbReference type="Proteomes" id="UP000295075">
    <property type="component" value="Unassembled WGS sequence"/>
</dbReference>
<dbReference type="RefSeq" id="WP_132410281.1">
    <property type="nucleotide sequence ID" value="NZ_SMKA01000125.1"/>
</dbReference>
<reference evidence="1 2" key="1">
    <citation type="submission" date="2019-03" db="EMBL/GenBank/DDBJ databases">
        <title>Draft genome sequences of novel Actinobacteria.</title>
        <authorList>
            <person name="Sahin N."/>
            <person name="Ay H."/>
            <person name="Saygin H."/>
        </authorList>
    </citation>
    <scope>NUCLEOTIDE SEQUENCE [LARGE SCALE GENOMIC DNA]</scope>
    <source>
        <strain evidence="1 2">JCM 30547</strain>
    </source>
</reference>
<evidence type="ECO:0000313" key="1">
    <source>
        <dbReference type="EMBL" id="TDC25313.1"/>
    </source>
</evidence>
<keyword evidence="2" id="KW-1185">Reference proteome</keyword>
<evidence type="ECO:0000313" key="2">
    <source>
        <dbReference type="Proteomes" id="UP000295075"/>
    </source>
</evidence>
<proteinExistence type="predicted"/>